<dbReference type="InterPro" id="IPR029033">
    <property type="entry name" value="His_PPase_superfam"/>
</dbReference>
<dbReference type="PANTHER" id="PTHR48100:SF1">
    <property type="entry name" value="HISTIDINE PHOSPHATASE FAMILY PROTEIN-RELATED"/>
    <property type="match status" value="1"/>
</dbReference>
<organism evidence="1 2">
    <name type="scientific">Actinoplanes couchii</name>
    <dbReference type="NCBI Taxonomy" id="403638"/>
    <lineage>
        <taxon>Bacteria</taxon>
        <taxon>Bacillati</taxon>
        <taxon>Actinomycetota</taxon>
        <taxon>Actinomycetes</taxon>
        <taxon>Micromonosporales</taxon>
        <taxon>Micromonosporaceae</taxon>
        <taxon>Actinoplanes</taxon>
    </lineage>
</organism>
<evidence type="ECO:0000313" key="2">
    <source>
        <dbReference type="Proteomes" id="UP000612282"/>
    </source>
</evidence>
<dbReference type="Gene3D" id="3.40.50.1240">
    <property type="entry name" value="Phosphoglycerate mutase-like"/>
    <property type="match status" value="1"/>
</dbReference>
<dbReference type="SMART" id="SM00855">
    <property type="entry name" value="PGAM"/>
    <property type="match status" value="1"/>
</dbReference>
<dbReference type="InterPro" id="IPR013078">
    <property type="entry name" value="His_Pase_superF_clade-1"/>
</dbReference>
<dbReference type="SUPFAM" id="SSF53254">
    <property type="entry name" value="Phosphoglycerate mutase-like"/>
    <property type="match status" value="1"/>
</dbReference>
<dbReference type="CDD" id="cd07067">
    <property type="entry name" value="HP_PGM_like"/>
    <property type="match status" value="1"/>
</dbReference>
<reference evidence="1 2" key="1">
    <citation type="submission" date="2021-01" db="EMBL/GenBank/DDBJ databases">
        <title>Whole genome shotgun sequence of Actinoplanes couchii NBRC 106145.</title>
        <authorList>
            <person name="Komaki H."/>
            <person name="Tamura T."/>
        </authorList>
    </citation>
    <scope>NUCLEOTIDE SEQUENCE [LARGE SCALE GENOMIC DNA]</scope>
    <source>
        <strain evidence="1 2">NBRC 106145</strain>
    </source>
</reference>
<sequence>MSMPAEVLLVRHGRARCNDTGTIAGPGCGGLTTAGREQAVATARRLATGPSIRAVHASITLRAWQTGQIIADALHLDVVAEPELRVPDPGIAEGELWESARTRWPATTDSPTRPAAPGGEPWSAYLDRAGQAWNRLFDTSTPGIVVIVGHSETLGAALHFLLGVESLGRLKLAFDHCAITTWQPAVEWPGMRHPQHRWTLTRYNDTHHLA</sequence>
<dbReference type="PANTHER" id="PTHR48100">
    <property type="entry name" value="BROAD-SPECIFICITY PHOSPHATASE YOR283W-RELATED"/>
    <property type="match status" value="1"/>
</dbReference>
<accession>A0ABQ3XL76</accession>
<protein>
    <recommendedName>
        <fullName evidence="3">Phosphoglycerate mutase</fullName>
    </recommendedName>
</protein>
<evidence type="ECO:0000313" key="1">
    <source>
        <dbReference type="EMBL" id="GID59258.1"/>
    </source>
</evidence>
<dbReference type="RefSeq" id="WP_203805203.1">
    <property type="nucleotide sequence ID" value="NZ_BAAAQE010000117.1"/>
</dbReference>
<comment type="caution">
    <text evidence="1">The sequence shown here is derived from an EMBL/GenBank/DDBJ whole genome shotgun (WGS) entry which is preliminary data.</text>
</comment>
<evidence type="ECO:0008006" key="3">
    <source>
        <dbReference type="Google" id="ProtNLM"/>
    </source>
</evidence>
<name>A0ABQ3XL76_9ACTN</name>
<dbReference type="EMBL" id="BOMG01000096">
    <property type="protein sequence ID" value="GID59258.1"/>
    <property type="molecule type" value="Genomic_DNA"/>
</dbReference>
<keyword evidence="2" id="KW-1185">Reference proteome</keyword>
<dbReference type="Pfam" id="PF00300">
    <property type="entry name" value="His_Phos_1"/>
    <property type="match status" value="1"/>
</dbReference>
<proteinExistence type="predicted"/>
<gene>
    <name evidence="1" type="ORF">Aco03nite_076620</name>
</gene>
<dbReference type="Proteomes" id="UP000612282">
    <property type="component" value="Unassembled WGS sequence"/>
</dbReference>
<dbReference type="InterPro" id="IPR050275">
    <property type="entry name" value="PGM_Phosphatase"/>
</dbReference>